<dbReference type="AlphaFoldDB" id="A0AAX3TGU3"/>
<sequence length="55" mass="6590">MANSSISFQDLEKEFGNVVKGLIYDDLTQRTDLIYLFDPLNHRNEYHLQHWTSYL</sequence>
<dbReference type="EMBL" id="CP104008">
    <property type="protein sequence ID" value="WFQ93056.1"/>
    <property type="molecule type" value="Genomic_DNA"/>
</dbReference>
<proteinExistence type="predicted"/>
<evidence type="ECO:0000313" key="1">
    <source>
        <dbReference type="EMBL" id="WFQ93056.1"/>
    </source>
</evidence>
<reference evidence="1" key="1">
    <citation type="submission" date="2022-06" db="EMBL/GenBank/DDBJ databases">
        <title>Comparative genomic analysis of Mycoplasma feriruminatoris and the Mycoplasma mycoides cluster.</title>
        <authorList>
            <person name="Baby V."/>
            <person name="Ambroset C."/>
            <person name="Gaurivaud P."/>
            <person name="Boury C."/>
            <person name="Guichoux E."/>
            <person name="Lartigue C."/>
            <person name="Tardy F."/>
            <person name="Sirand-Pugnet P."/>
        </authorList>
    </citation>
    <scope>NUCLEOTIDE SEQUENCE</scope>
    <source>
        <strain evidence="1">L14822</strain>
    </source>
</reference>
<accession>A0AAX3TGU3</accession>
<gene>
    <name evidence="1" type="ORF">MFERI14822_00849</name>
</gene>
<protein>
    <submittedName>
        <fullName evidence="1">Uncharacterized protein</fullName>
    </submittedName>
</protein>
<dbReference type="RefSeq" id="WP_278307513.1">
    <property type="nucleotide sequence ID" value="NZ_CP104008.1"/>
</dbReference>
<evidence type="ECO:0000313" key="2">
    <source>
        <dbReference type="Proteomes" id="UP001178743"/>
    </source>
</evidence>
<organism evidence="1 2">
    <name type="scientific">Mycoplasma feriruminatoris</name>
    <dbReference type="NCBI Taxonomy" id="1179777"/>
    <lineage>
        <taxon>Bacteria</taxon>
        <taxon>Bacillati</taxon>
        <taxon>Mycoplasmatota</taxon>
        <taxon>Mollicutes</taxon>
        <taxon>Mycoplasmataceae</taxon>
        <taxon>Mycoplasma</taxon>
    </lineage>
</organism>
<dbReference type="Proteomes" id="UP001178743">
    <property type="component" value="Chromosome"/>
</dbReference>
<name>A0AAX3TGU3_9MOLU</name>